<feature type="transmembrane region" description="Helical" evidence="7">
    <location>
        <begin position="589"/>
        <end position="613"/>
    </location>
</feature>
<evidence type="ECO:0000256" key="5">
    <source>
        <dbReference type="ARBA" id="ARBA00022989"/>
    </source>
</evidence>
<dbReference type="PANTHER" id="PTHR19229:SF250">
    <property type="entry name" value="ABC TRANSPORTER DOMAIN-CONTAINING PROTEIN-RELATED"/>
    <property type="match status" value="1"/>
</dbReference>
<dbReference type="PROSITE" id="PS00211">
    <property type="entry name" value="ABC_TRANSPORTER_1"/>
    <property type="match status" value="1"/>
</dbReference>
<dbReference type="SUPFAM" id="SSF52540">
    <property type="entry name" value="P-loop containing nucleoside triphosphate hydrolases"/>
    <property type="match status" value="2"/>
</dbReference>
<feature type="transmembrane region" description="Helical" evidence="7">
    <location>
        <begin position="553"/>
        <end position="577"/>
    </location>
</feature>
<feature type="transmembrane region" description="Helical" evidence="7">
    <location>
        <begin position="697"/>
        <end position="719"/>
    </location>
</feature>
<comment type="caution">
    <text evidence="9">The sequence shown here is derived from an EMBL/GenBank/DDBJ whole genome shotgun (WGS) entry which is preliminary data.</text>
</comment>
<dbReference type="GO" id="GO:0016887">
    <property type="term" value="F:ATP hydrolysis activity"/>
    <property type="evidence" value="ECO:0007669"/>
    <property type="project" value="InterPro"/>
</dbReference>
<dbReference type="InterPro" id="IPR027417">
    <property type="entry name" value="P-loop_NTPase"/>
</dbReference>
<evidence type="ECO:0000256" key="2">
    <source>
        <dbReference type="ARBA" id="ARBA00022692"/>
    </source>
</evidence>
<feature type="transmembrane region" description="Helical" evidence="7">
    <location>
        <begin position="1602"/>
        <end position="1628"/>
    </location>
</feature>
<dbReference type="Gene3D" id="3.40.50.300">
    <property type="entry name" value="P-loop containing nucleotide triphosphate hydrolases"/>
    <property type="match status" value="2"/>
</dbReference>
<feature type="transmembrane region" description="Helical" evidence="7">
    <location>
        <begin position="1672"/>
        <end position="1697"/>
    </location>
</feature>
<evidence type="ECO:0000256" key="3">
    <source>
        <dbReference type="ARBA" id="ARBA00022741"/>
    </source>
</evidence>
<evidence type="ECO:0000256" key="7">
    <source>
        <dbReference type="SAM" id="Phobius"/>
    </source>
</evidence>
<dbReference type="CDD" id="cd03263">
    <property type="entry name" value="ABC_subfamily_A"/>
    <property type="match status" value="2"/>
</dbReference>
<evidence type="ECO:0000313" key="10">
    <source>
        <dbReference type="Proteomes" id="UP001497525"/>
    </source>
</evidence>
<feature type="transmembrane region" description="Helical" evidence="7">
    <location>
        <begin position="1709"/>
        <end position="1727"/>
    </location>
</feature>
<evidence type="ECO:0000256" key="1">
    <source>
        <dbReference type="ARBA" id="ARBA00004141"/>
    </source>
</evidence>
<dbReference type="GO" id="GO:0005524">
    <property type="term" value="F:ATP binding"/>
    <property type="evidence" value="ECO:0007669"/>
    <property type="project" value="UniProtKB-KW"/>
</dbReference>
<feature type="transmembrane region" description="Helical" evidence="7">
    <location>
        <begin position="1762"/>
        <end position="1779"/>
    </location>
</feature>
<dbReference type="InterPro" id="IPR026082">
    <property type="entry name" value="ABCA"/>
</dbReference>
<dbReference type="Proteomes" id="UP001497525">
    <property type="component" value="Unassembled WGS sequence"/>
</dbReference>
<dbReference type="SMART" id="SM00382">
    <property type="entry name" value="AAA"/>
    <property type="match status" value="1"/>
</dbReference>
<evidence type="ECO:0000256" key="4">
    <source>
        <dbReference type="ARBA" id="ARBA00022840"/>
    </source>
</evidence>
<feature type="transmembrane region" description="Helical" evidence="7">
    <location>
        <begin position="1643"/>
        <end position="1665"/>
    </location>
</feature>
<dbReference type="Pfam" id="PF12698">
    <property type="entry name" value="ABC2_membrane_3"/>
    <property type="match status" value="2"/>
</dbReference>
<keyword evidence="6 7" id="KW-0472">Membrane</keyword>
<dbReference type="GO" id="GO:0140359">
    <property type="term" value="F:ABC-type transporter activity"/>
    <property type="evidence" value="ECO:0007669"/>
    <property type="project" value="InterPro"/>
</dbReference>
<dbReference type="PANTHER" id="PTHR19229">
    <property type="entry name" value="ATP-BINDING CASSETTE TRANSPORTER SUBFAMILY A ABCA"/>
    <property type="match status" value="1"/>
</dbReference>
<protein>
    <recommendedName>
        <fullName evidence="8">ABC transporter domain-containing protein</fullName>
    </recommendedName>
</protein>
<dbReference type="Pfam" id="PF00005">
    <property type="entry name" value="ABC_tran"/>
    <property type="match status" value="2"/>
</dbReference>
<feature type="transmembrane region" description="Helical" evidence="7">
    <location>
        <begin position="1560"/>
        <end position="1582"/>
    </location>
</feature>
<dbReference type="GO" id="GO:0016020">
    <property type="term" value="C:membrane"/>
    <property type="evidence" value="ECO:0007669"/>
    <property type="project" value="UniProtKB-SubCell"/>
</dbReference>
<feature type="transmembrane region" description="Helical" evidence="7">
    <location>
        <begin position="512"/>
        <end position="533"/>
    </location>
</feature>
<dbReference type="InterPro" id="IPR003593">
    <property type="entry name" value="AAA+_ATPase"/>
</dbReference>
<gene>
    <name evidence="9" type="ORF">CDAUBV1_LOCUS15790</name>
</gene>
<dbReference type="InterPro" id="IPR013525">
    <property type="entry name" value="ABC2_TM"/>
</dbReference>
<dbReference type="InterPro" id="IPR017871">
    <property type="entry name" value="ABC_transporter-like_CS"/>
</dbReference>
<keyword evidence="5 7" id="KW-1133">Transmembrane helix</keyword>
<feature type="domain" description="ABC transporter" evidence="8">
    <location>
        <begin position="775"/>
        <end position="1006"/>
    </location>
</feature>
<feature type="transmembrane region" description="Helical" evidence="7">
    <location>
        <begin position="1234"/>
        <end position="1257"/>
    </location>
</feature>
<feature type="transmembrane region" description="Helical" evidence="7">
    <location>
        <begin position="618"/>
        <end position="638"/>
    </location>
</feature>
<dbReference type="InterPro" id="IPR003439">
    <property type="entry name" value="ABC_transporter-like_ATP-bd"/>
</dbReference>
<keyword evidence="2 7" id="KW-0812">Transmembrane</keyword>
<name>A0AAV2TZW2_CALDB</name>
<dbReference type="GO" id="GO:0005319">
    <property type="term" value="F:lipid transporter activity"/>
    <property type="evidence" value="ECO:0007669"/>
    <property type="project" value="TreeGrafter"/>
</dbReference>
<reference evidence="9" key="1">
    <citation type="submission" date="2024-06" db="EMBL/GenBank/DDBJ databases">
        <authorList>
            <person name="Liu X."/>
            <person name="Lenzi L."/>
            <person name="Haldenby T S."/>
            <person name="Uol C."/>
        </authorList>
    </citation>
    <scope>NUCLEOTIDE SEQUENCE</scope>
</reference>
<proteinExistence type="predicted"/>
<keyword evidence="3" id="KW-0547">Nucleotide-binding</keyword>
<feature type="domain" description="ABC transporter" evidence="8">
    <location>
        <begin position="1848"/>
        <end position="2081"/>
    </location>
</feature>
<dbReference type="PROSITE" id="PS50893">
    <property type="entry name" value="ABC_TRANSPORTER_2"/>
    <property type="match status" value="2"/>
</dbReference>
<comment type="subcellular location">
    <subcellularLocation>
        <location evidence="1">Membrane</location>
        <topology evidence="1">Multi-pass membrane protein</topology>
    </subcellularLocation>
</comment>
<dbReference type="EMBL" id="CAXLJL010000723">
    <property type="protein sequence ID" value="CAL5140475.1"/>
    <property type="molecule type" value="Genomic_DNA"/>
</dbReference>
<sequence>MKLHQSRLPPDKNELFYRYYKALVWKNFVINLRKPLFLLTEIVVPLLVPVILGILHVLNPDEEFPECHFQEINLPSMGIIAYTQSMMCNFLYACQPYNPPHIDVFTNISEVRIFYGKLLDIGVNIYTSGKGKLPSVREAINPTIEAWLLLVEYWPKMFPRMGSEYFTDFDDSRTFSLFGITLTGSELNWLGRTSSKVCGQPKHKNDIGRLIEMVVSSTDTHTKGESLFSNKWKHCKRCSENGTSKEEYSHLCSAITSLFTIDALKPFSSRLAFYFFGFVYYYPSNPITDEIILRLSYHQRLLSALKVIILHWMKHTRRFFMNPPEEITKKAPGLLDVIGEFDKWMVILYKILGCLNLEDRYYPVHDRADFEYWLETFRTVTFPPAFAVQFDRIPKDPYASNATRGKDLLFEVTLRGVGYTRGYKVTDKFWVAGYRHSPFKQDMEFLTSGFIDLQEAITDAIIEVSTKQPEYTETGDSRCLQLFWNKLLPRQLKPFPTPCFVQRDFLISLQALLPQVLLFSWVFIAMITARFIVREKECSFKKFTRFMGLSNTLHWLGWASQMMFLMFPTTTWMTIILKHGNIIPLCDGVMLFLFILSYNLSVIAFTLLCSAFFQNANLAAIVTGLAYFIFFLPSRLIMANEDMMTTTDMFIASLFSQSAFRLGISCIVQTEIQGFGTQWEDFWTPRHYTDVFSVGKALIMIWADTGLYLLLALYIEVAYAKDYEMSGKSYHPLTFKYWFGRNLQEKVKKALQEGTAADQESPLTEKEVDKADVGVALHKISKYYENHSKPVLSDLSLNFYKNQVTTIIGHSAEERTAFVAVLTGVENPSSGTVKINGCDLFSQLAAVRNLLGYCPKHNVTFDDLTVSENLQFYYSLKGVSKEEADEESDKLLHKLEPPEKRNELIKTLSAGQKRKLSVAIAFLGNASVVVLEDPTSEVDFCSKQSLWRLISGLKSDRTVIITTNHTDEADALGDRVAIISGGRLRLVGSGLFLKSHHGLGYSLVLQTQITEDPHKASYNLEKLVSIIQSYLPAANIIDRSPTEILIRIPADCLTNGELTRFFKYVEKGNPNSFDVPHTLKTLGVTGYTLSDSSLEDIYLDSTEYFAYKENELAIEDLKWREIEQMRKPNSGGALVEAQTKNGPNREPSQGHEFSHLRKNIQPAMLITTTNNSRFLPPGILQSINNRVDDFKQAGNWSIEEFHSNSTKSSNHATLIKQWRAMCTKQFRQFGRDKLGWVVAYLFPVILIIIAMLLVIVLKQPTYSSPMPIHHWWLANQPGDPVLYTFFEDNFFTYHKRPDDIALASLISYEMASIYKDAMKAKYGFTGLRCLLDGQYDLIPSKFSTCNRKHKLIWEPAEELTADERALVRASSAFKCACKSGKYDCPGGKITRPDPPRARLQTSDVLYNLSAFNVSNYLLETYDSFIGRRFGGISFRSRPDIQVRCFGDVLLSTKPSYLGVLGALTQYEKEIDHFWHWIANIIRLSLPLPNSLIIWFDNKGYTAATGYLNLLQNMQFRIVARGNNTLNKTFDRERGYGIAVNNHPLESVSYQSLINDVMNEIPLIIFTILALSLIPTSFLSFLVEERACGSKQLQIISGLNPCVYWLSVYLFDILSYCIPCGLCILVYVAFRKCAYVGSDVIEPFVLLLLLFGLAALPFSYVFSFFFGSSGTALVLLTIIHLFIGSATLMITTLLDILIMSGDDLNHLLDALNGLFLIFPQYCLGRALYNLASRAYISQYHQYDLFDVSKYVNPFGRHVTGEKLCALGVLAVLYFLIVTLIETKFFRTPSTVFSHKLFPKWAQKHRLRLEQRASKLQASSQTRTKDGVQKERKRVLALKKVGKLHSETSVGAIGLTKFYGDKENPSVNGLSFAVNRAECFVLVGRDGSGKSTVIRLLVGSLEPTMGTSYVDGFDVNSNPKEAHRCLGYSPQESDGLPGRLTGRETLTHYARLRGLPESTIPNTVDNLLKDMHLDTYADKDCSEYADGDRRKLSVAIALVGDPTVIFLDEPTRGLDSKSKRVVWDQISKAVKDGKSVVLATNDMKECEALSNRLGIMDNGQFQFLGTVQQLRKSHGGGYTAEVYLHKIEDGTTVRDQIEGKFSGAVSKNLGDLRHEYHFTPQTKLSEVLQTLNEFRCSSLIDYYSVKQTSYDQVFIDLTRRRMKEFLKTEVERDK</sequence>
<organism evidence="9 10">
    <name type="scientific">Calicophoron daubneyi</name>
    <name type="common">Rumen fluke</name>
    <name type="synonym">Paramphistomum daubneyi</name>
    <dbReference type="NCBI Taxonomy" id="300641"/>
    <lineage>
        <taxon>Eukaryota</taxon>
        <taxon>Metazoa</taxon>
        <taxon>Spiralia</taxon>
        <taxon>Lophotrochozoa</taxon>
        <taxon>Platyhelminthes</taxon>
        <taxon>Trematoda</taxon>
        <taxon>Digenea</taxon>
        <taxon>Plagiorchiida</taxon>
        <taxon>Pronocephalata</taxon>
        <taxon>Paramphistomoidea</taxon>
        <taxon>Paramphistomidae</taxon>
        <taxon>Calicophoron</taxon>
    </lineage>
</organism>
<evidence type="ECO:0000313" key="9">
    <source>
        <dbReference type="EMBL" id="CAL5140475.1"/>
    </source>
</evidence>
<accession>A0AAV2TZW2</accession>
<keyword evidence="4" id="KW-0067">ATP-binding</keyword>
<evidence type="ECO:0000256" key="6">
    <source>
        <dbReference type="ARBA" id="ARBA00023136"/>
    </source>
</evidence>
<feature type="transmembrane region" description="Helical" evidence="7">
    <location>
        <begin position="36"/>
        <end position="58"/>
    </location>
</feature>
<evidence type="ECO:0000259" key="8">
    <source>
        <dbReference type="PROSITE" id="PS50893"/>
    </source>
</evidence>